<dbReference type="SUPFAM" id="SSF53474">
    <property type="entry name" value="alpha/beta-Hydrolases"/>
    <property type="match status" value="1"/>
</dbReference>
<gene>
    <name evidence="2" type="ORF">N7468_002889</name>
</gene>
<sequence>MLPSIFIVPGFYEGPRVFDPLVAVLRTAGFESIHTATIKSTGTIPPGNPTMDDDIAALAIELASLVEEAGDRGVVAIFHSAGGFLGSAAMKGLSVEARKLSGKAGGVRAIVFLAAGVLLEGAEQESWPFMEVNVCSSQFAAMDDVGVTKLTCQVSNGTQTCRNPMDLLFHDFPSMETHKWLELIQHQPVNWGTTLNYCGWREVPSTYIICEADRLLPMELQEQMASLASSRKVRLPNAGHMAQLSHVHEVAVAVREACQ</sequence>
<dbReference type="GO" id="GO:0017000">
    <property type="term" value="P:antibiotic biosynthetic process"/>
    <property type="evidence" value="ECO:0007669"/>
    <property type="project" value="UniProtKB-ARBA"/>
</dbReference>
<keyword evidence="3" id="KW-1185">Reference proteome</keyword>
<dbReference type="OrthoDB" id="1263307at2759"/>
<dbReference type="InterPro" id="IPR029058">
    <property type="entry name" value="AB_hydrolase_fold"/>
</dbReference>
<dbReference type="Proteomes" id="UP001150941">
    <property type="component" value="Unassembled WGS sequence"/>
</dbReference>
<dbReference type="PANTHER" id="PTHR37017:SF3">
    <property type="entry name" value="AB HYDROLASE-1 DOMAIN-CONTAINING PROTEIN"/>
    <property type="match status" value="1"/>
</dbReference>
<dbReference type="InterPro" id="IPR000073">
    <property type="entry name" value="AB_hydrolase_1"/>
</dbReference>
<dbReference type="GO" id="GO:0072330">
    <property type="term" value="P:monocarboxylic acid biosynthetic process"/>
    <property type="evidence" value="ECO:0007669"/>
    <property type="project" value="UniProtKB-ARBA"/>
</dbReference>
<comment type="caution">
    <text evidence="2">The sequence shown here is derived from an EMBL/GenBank/DDBJ whole genome shotgun (WGS) entry which is preliminary data.</text>
</comment>
<proteinExistence type="predicted"/>
<dbReference type="Pfam" id="PF12697">
    <property type="entry name" value="Abhydrolase_6"/>
    <property type="match status" value="1"/>
</dbReference>
<organism evidence="2 3">
    <name type="scientific">Penicillium chermesinum</name>
    <dbReference type="NCBI Taxonomy" id="63820"/>
    <lineage>
        <taxon>Eukaryota</taxon>
        <taxon>Fungi</taxon>
        <taxon>Dikarya</taxon>
        <taxon>Ascomycota</taxon>
        <taxon>Pezizomycotina</taxon>
        <taxon>Eurotiomycetes</taxon>
        <taxon>Eurotiomycetidae</taxon>
        <taxon>Eurotiales</taxon>
        <taxon>Aspergillaceae</taxon>
        <taxon>Penicillium</taxon>
    </lineage>
</organism>
<reference evidence="2" key="1">
    <citation type="submission" date="2022-11" db="EMBL/GenBank/DDBJ databases">
        <authorList>
            <person name="Petersen C."/>
        </authorList>
    </citation>
    <scope>NUCLEOTIDE SEQUENCE</scope>
    <source>
        <strain evidence="2">IBT 19713</strain>
    </source>
</reference>
<dbReference type="GeneID" id="83199489"/>
<evidence type="ECO:0000313" key="3">
    <source>
        <dbReference type="Proteomes" id="UP001150941"/>
    </source>
</evidence>
<evidence type="ECO:0000259" key="1">
    <source>
        <dbReference type="Pfam" id="PF12697"/>
    </source>
</evidence>
<feature type="domain" description="AB hydrolase-1" evidence="1">
    <location>
        <begin position="5"/>
        <end position="251"/>
    </location>
</feature>
<name>A0A9W9PJD2_9EURO</name>
<accession>A0A9W9PJD2</accession>
<dbReference type="PANTHER" id="PTHR37017">
    <property type="entry name" value="AB HYDROLASE-1 DOMAIN-CONTAINING PROTEIN-RELATED"/>
    <property type="match status" value="1"/>
</dbReference>
<dbReference type="EMBL" id="JAPQKS010000002">
    <property type="protein sequence ID" value="KAJ5247906.1"/>
    <property type="molecule type" value="Genomic_DNA"/>
</dbReference>
<protein>
    <recommendedName>
        <fullName evidence="1">AB hydrolase-1 domain-containing protein</fullName>
    </recommendedName>
</protein>
<dbReference type="AlphaFoldDB" id="A0A9W9PJD2"/>
<dbReference type="RefSeq" id="XP_058335327.1">
    <property type="nucleotide sequence ID" value="XM_058472186.1"/>
</dbReference>
<dbReference type="Gene3D" id="3.40.50.1820">
    <property type="entry name" value="alpha/beta hydrolase"/>
    <property type="match status" value="1"/>
</dbReference>
<evidence type="ECO:0000313" key="2">
    <source>
        <dbReference type="EMBL" id="KAJ5247906.1"/>
    </source>
</evidence>
<dbReference type="InterPro" id="IPR052897">
    <property type="entry name" value="Sec-Metab_Biosynth_Hydrolase"/>
</dbReference>
<reference evidence="2" key="2">
    <citation type="journal article" date="2023" name="IMA Fungus">
        <title>Comparative genomic study of the Penicillium genus elucidates a diverse pangenome and 15 lateral gene transfer events.</title>
        <authorList>
            <person name="Petersen C."/>
            <person name="Sorensen T."/>
            <person name="Nielsen M.R."/>
            <person name="Sondergaard T.E."/>
            <person name="Sorensen J.L."/>
            <person name="Fitzpatrick D.A."/>
            <person name="Frisvad J.C."/>
            <person name="Nielsen K.L."/>
        </authorList>
    </citation>
    <scope>NUCLEOTIDE SEQUENCE</scope>
    <source>
        <strain evidence="2">IBT 19713</strain>
    </source>
</reference>